<proteinExistence type="predicted"/>
<organism evidence="1 2">
    <name type="scientific">Solanum commersonii</name>
    <name type="common">Commerson's wild potato</name>
    <name type="synonym">Commerson's nightshade</name>
    <dbReference type="NCBI Taxonomy" id="4109"/>
    <lineage>
        <taxon>Eukaryota</taxon>
        <taxon>Viridiplantae</taxon>
        <taxon>Streptophyta</taxon>
        <taxon>Embryophyta</taxon>
        <taxon>Tracheophyta</taxon>
        <taxon>Spermatophyta</taxon>
        <taxon>Magnoliopsida</taxon>
        <taxon>eudicotyledons</taxon>
        <taxon>Gunneridae</taxon>
        <taxon>Pentapetalae</taxon>
        <taxon>asterids</taxon>
        <taxon>lamiids</taxon>
        <taxon>Solanales</taxon>
        <taxon>Solanaceae</taxon>
        <taxon>Solanoideae</taxon>
        <taxon>Solaneae</taxon>
        <taxon>Solanum</taxon>
    </lineage>
</organism>
<name>A0A9J5XSV1_SOLCO</name>
<reference evidence="1 2" key="1">
    <citation type="submission" date="2020-09" db="EMBL/GenBank/DDBJ databases">
        <title>De no assembly of potato wild relative species, Solanum commersonii.</title>
        <authorList>
            <person name="Cho K."/>
        </authorList>
    </citation>
    <scope>NUCLEOTIDE SEQUENCE [LARGE SCALE GENOMIC DNA]</scope>
    <source>
        <strain evidence="1">LZ3.2</strain>
        <tissue evidence="1">Leaf</tissue>
    </source>
</reference>
<gene>
    <name evidence="1" type="ORF">H5410_041364</name>
</gene>
<comment type="caution">
    <text evidence="1">The sequence shown here is derived from an EMBL/GenBank/DDBJ whole genome shotgun (WGS) entry which is preliminary data.</text>
</comment>
<protein>
    <submittedName>
        <fullName evidence="1">Uncharacterized protein</fullName>
    </submittedName>
</protein>
<accession>A0A9J5XSV1</accession>
<sequence>MQDFSDDGIDAMEELANQPIPEHVTREMLNDLKKDFLVSVRPDSGTVPVRGDRFRSGSHPESVVPIPIPLPSIQSLLLRTFVAVEVGSSAASGGSKISIKGPSLVQMLFTEAAPRSEPSFTRAWLMWLFTKLLHFDWWTLIKLQPLWQPYACGAGFTLAEQVNPVDLHTDEVFSAPAVLLLQRQVGDLIIGLTSICLRCWLFVACGAWFGDEFRLATTLLARLSPSDNPVSMCDRFTDATTLSDIPTRCEILGRTSHFDERFKGVLDARLHGVILMSDSEKTFLFITELCLS</sequence>
<dbReference type="Proteomes" id="UP000824120">
    <property type="component" value="Chromosome 8"/>
</dbReference>
<dbReference type="AlphaFoldDB" id="A0A9J5XSV1"/>
<dbReference type="EMBL" id="JACXVP010000008">
    <property type="protein sequence ID" value="KAG5590850.1"/>
    <property type="molecule type" value="Genomic_DNA"/>
</dbReference>
<keyword evidence="2" id="KW-1185">Reference proteome</keyword>
<evidence type="ECO:0000313" key="1">
    <source>
        <dbReference type="EMBL" id="KAG5590850.1"/>
    </source>
</evidence>
<evidence type="ECO:0000313" key="2">
    <source>
        <dbReference type="Proteomes" id="UP000824120"/>
    </source>
</evidence>